<protein>
    <recommendedName>
        <fullName evidence="2">Asparaginase</fullName>
    </recommendedName>
</protein>
<evidence type="ECO:0008006" key="2">
    <source>
        <dbReference type="Google" id="ProtNLM"/>
    </source>
</evidence>
<gene>
    <name evidence="1" type="ORF">MGWOODY_Mmi2136</name>
</gene>
<dbReference type="EMBL" id="FAXC01000045">
    <property type="protein sequence ID" value="CUV08343.1"/>
    <property type="molecule type" value="Genomic_DNA"/>
</dbReference>
<dbReference type="Pfam" id="PF06089">
    <property type="entry name" value="Asparaginase_II"/>
    <property type="match status" value="1"/>
</dbReference>
<evidence type="ECO:0000313" key="1">
    <source>
        <dbReference type="EMBL" id="CUV08343.1"/>
    </source>
</evidence>
<dbReference type="AlphaFoldDB" id="A0A160VDB2"/>
<sequence length="326" mass="35414">MPILSKVLRGDFIESVHVAYGVAVDQEGNVVYSTGDPDYLTCIRSSLKPFQASAAVDSGAVDDAGFSEDEIALMCASHNGEDIHVETAQSMLNKLGFTTDHYCCGNHLPYDKPASQTLIKNSTEPSPLHNNCSGKHAGMLALSKYLGADPDDYVHTDHPVQKAILEKVKSYTGLEKISTAIDGCSAPTPFLTLSNIAALFQKLTSGNYPELERLYLAMNQFPYLIAGRKRFDTDFITAMKGRAVCKVGGEALRGFGIRQSDGSVLGCAVKVLDGNMRALGSSSLSFLDKLELLTDQELNELKQYREPILKNHRGIPVGKISTDIDF</sequence>
<dbReference type="PANTHER" id="PTHR42110">
    <property type="entry name" value="L-ASPARAGINASE, PUTATIVE (AFU_ORTHOLOGUE AFUA_3G11890)-RELATED"/>
    <property type="match status" value="1"/>
</dbReference>
<reference evidence="1" key="1">
    <citation type="submission" date="2015-10" db="EMBL/GenBank/DDBJ databases">
        <authorList>
            <person name="Gilbert D.G."/>
        </authorList>
    </citation>
    <scope>NUCLEOTIDE SEQUENCE</scope>
</reference>
<name>A0A160VDB2_9ZZZZ</name>
<accession>A0A160VDB2</accession>
<dbReference type="PANTHER" id="PTHR42110:SF1">
    <property type="entry name" value="L-ASPARAGINASE, PUTATIVE (AFU_ORTHOLOGUE AFUA_3G11890)-RELATED"/>
    <property type="match status" value="1"/>
</dbReference>
<dbReference type="InterPro" id="IPR010349">
    <property type="entry name" value="Asparaginase_II"/>
</dbReference>
<proteinExistence type="predicted"/>
<organism evidence="1">
    <name type="scientific">hydrothermal vent metagenome</name>
    <dbReference type="NCBI Taxonomy" id="652676"/>
    <lineage>
        <taxon>unclassified sequences</taxon>
        <taxon>metagenomes</taxon>
        <taxon>ecological metagenomes</taxon>
    </lineage>
</organism>